<dbReference type="OrthoDB" id="2582440at2"/>
<sequence length="328" mass="34718">MRTFGRGTRRLLSSAVVATAVAVATTPFAAAASSGHHPRVTKSGPVSVAYVEVNNNGMENVGKYTLSDGSPVFDVAVIFAANINYDGANAYLYFNPQVQSVLDNAETTIRPLQQKGIKVVLSILGNHQGAGFANFPSQQAASAFAGQLADAVARYGLDGIDLDDEYADYGNNGTGQPNDSSFVHLVSALRDDLPDKLLTFYFIGPSASRLSYNGVDAGAKFDYSWNAYYGTWSVPNVSLPKERLSPAAVEINGTPPGTAQGLAHQTVAEGYGVFLTYNLGGGDQHDYVSSFTRELYGSDAVYTGRPTAVQHAAQPRRTACGSSPPQGR</sequence>
<evidence type="ECO:0000313" key="9">
    <source>
        <dbReference type="Proteomes" id="UP000295444"/>
    </source>
</evidence>
<dbReference type="Pfam" id="PF00704">
    <property type="entry name" value="Glyco_hydro_18"/>
    <property type="match status" value="1"/>
</dbReference>
<dbReference type="EMBL" id="SNXZ01000005">
    <property type="protein sequence ID" value="TDP95006.1"/>
    <property type="molecule type" value="Genomic_DNA"/>
</dbReference>
<evidence type="ECO:0000313" key="8">
    <source>
        <dbReference type="EMBL" id="TDP95006.1"/>
    </source>
</evidence>
<reference evidence="8 9" key="1">
    <citation type="submission" date="2019-03" db="EMBL/GenBank/DDBJ databases">
        <title>Genomic Encyclopedia of Type Strains, Phase IV (KMG-IV): sequencing the most valuable type-strain genomes for metagenomic binning, comparative biology and taxonomic classification.</title>
        <authorList>
            <person name="Goeker M."/>
        </authorList>
    </citation>
    <scope>NUCLEOTIDE SEQUENCE [LARGE SCALE GENOMIC DNA]</scope>
    <source>
        <strain evidence="8 9">DSM 45361</strain>
    </source>
</reference>
<feature type="domain" description="GH18" evidence="7">
    <location>
        <begin position="45"/>
        <end position="298"/>
    </location>
</feature>
<dbReference type="PROSITE" id="PS51910">
    <property type="entry name" value="GH18_2"/>
    <property type="match status" value="1"/>
</dbReference>
<dbReference type="Gene3D" id="3.20.20.80">
    <property type="entry name" value="Glycosidases"/>
    <property type="match status" value="1"/>
</dbReference>
<gene>
    <name evidence="8" type="ORF">EV186_105238</name>
</gene>
<dbReference type="SUPFAM" id="SSF51445">
    <property type="entry name" value="(Trans)glycosidases"/>
    <property type="match status" value="1"/>
</dbReference>
<dbReference type="GO" id="GO:0004553">
    <property type="term" value="F:hydrolase activity, hydrolyzing O-glycosyl compounds"/>
    <property type="evidence" value="ECO:0007669"/>
    <property type="project" value="InterPro"/>
</dbReference>
<dbReference type="InterPro" id="IPR001223">
    <property type="entry name" value="Glyco_hydro18_cat"/>
</dbReference>
<dbReference type="AlphaFoldDB" id="A0A4R6S843"/>
<evidence type="ECO:0000256" key="2">
    <source>
        <dbReference type="ARBA" id="ARBA00023295"/>
    </source>
</evidence>
<dbReference type="CDD" id="cd06542">
    <property type="entry name" value="GH18_EndoS-like"/>
    <property type="match status" value="1"/>
</dbReference>
<name>A0A4R6S843_LABRH</name>
<evidence type="ECO:0000256" key="4">
    <source>
        <dbReference type="RuleBase" id="RU004453"/>
    </source>
</evidence>
<keyword evidence="1 3" id="KW-0378">Hydrolase</keyword>
<keyword evidence="9" id="KW-1185">Reference proteome</keyword>
<dbReference type="NCBIfam" id="NF045482">
    <property type="entry name" value="Endoglyc_H"/>
    <property type="match status" value="1"/>
</dbReference>
<feature type="chain" id="PRO_5039633663" evidence="6">
    <location>
        <begin position="30"/>
        <end position="328"/>
    </location>
</feature>
<dbReference type="InterPro" id="IPR054861">
    <property type="entry name" value="Endoglyc_H"/>
</dbReference>
<keyword evidence="6" id="KW-0732">Signal</keyword>
<evidence type="ECO:0000259" key="7">
    <source>
        <dbReference type="PROSITE" id="PS51910"/>
    </source>
</evidence>
<evidence type="ECO:0000256" key="5">
    <source>
        <dbReference type="SAM" id="MobiDB-lite"/>
    </source>
</evidence>
<accession>A0A4R6S843</accession>
<comment type="similarity">
    <text evidence="4">Belongs to the glycosyl hydrolase 18 family.</text>
</comment>
<dbReference type="InterPro" id="IPR001579">
    <property type="entry name" value="Glyco_hydro_18_chit_AS"/>
</dbReference>
<feature type="region of interest" description="Disordered" evidence="5">
    <location>
        <begin position="308"/>
        <end position="328"/>
    </location>
</feature>
<comment type="caution">
    <text evidence="8">The sequence shown here is derived from an EMBL/GenBank/DDBJ whole genome shotgun (WGS) entry which is preliminary data.</text>
</comment>
<keyword evidence="2 3" id="KW-0326">Glycosidase</keyword>
<organism evidence="8 9">
    <name type="scientific">Labedaea rhizosphaerae</name>
    <dbReference type="NCBI Taxonomy" id="598644"/>
    <lineage>
        <taxon>Bacteria</taxon>
        <taxon>Bacillati</taxon>
        <taxon>Actinomycetota</taxon>
        <taxon>Actinomycetes</taxon>
        <taxon>Pseudonocardiales</taxon>
        <taxon>Pseudonocardiaceae</taxon>
        <taxon>Labedaea</taxon>
    </lineage>
</organism>
<dbReference type="InterPro" id="IPR017853">
    <property type="entry name" value="GH"/>
</dbReference>
<dbReference type="Proteomes" id="UP000295444">
    <property type="component" value="Unassembled WGS sequence"/>
</dbReference>
<protein>
    <submittedName>
        <fullName evidence="8">Glycosyl hydrolase family 18 (Putative chitinase)</fullName>
    </submittedName>
</protein>
<evidence type="ECO:0000256" key="6">
    <source>
        <dbReference type="SAM" id="SignalP"/>
    </source>
</evidence>
<dbReference type="PROSITE" id="PS01095">
    <property type="entry name" value="GH18_1"/>
    <property type="match status" value="1"/>
</dbReference>
<evidence type="ECO:0000256" key="1">
    <source>
        <dbReference type="ARBA" id="ARBA00022801"/>
    </source>
</evidence>
<dbReference type="GO" id="GO:0005975">
    <property type="term" value="P:carbohydrate metabolic process"/>
    <property type="evidence" value="ECO:0007669"/>
    <property type="project" value="InterPro"/>
</dbReference>
<proteinExistence type="inferred from homology"/>
<feature type="signal peptide" evidence="6">
    <location>
        <begin position="1"/>
        <end position="29"/>
    </location>
</feature>
<evidence type="ECO:0000256" key="3">
    <source>
        <dbReference type="RuleBase" id="RU000489"/>
    </source>
</evidence>